<reference evidence="12 13" key="1">
    <citation type="submission" date="2016-04" db="EMBL/GenBank/DDBJ databases">
        <title>ATOL: Assembling a taxonomically balanced genome-scale reconstruction of the evolutionary history of the Enterobacteriaceae.</title>
        <authorList>
            <person name="Plunkett G.III."/>
            <person name="Neeno-Eckwall E.C."/>
            <person name="Glasner J.D."/>
            <person name="Perna N.T."/>
        </authorList>
    </citation>
    <scope>NUCLEOTIDE SEQUENCE [LARGE SCALE GENOMIC DNA]</scope>
    <source>
        <strain evidence="12 13">ATCC 51605</strain>
    </source>
</reference>
<feature type="domain" description="Pili assembly chaperone C-terminal" evidence="11">
    <location>
        <begin position="168"/>
        <end position="225"/>
    </location>
</feature>
<organism evidence="12 13">
    <name type="scientific">Buttiauxella brennerae ATCC 51605</name>
    <dbReference type="NCBI Taxonomy" id="1354251"/>
    <lineage>
        <taxon>Bacteria</taxon>
        <taxon>Pseudomonadati</taxon>
        <taxon>Pseudomonadota</taxon>
        <taxon>Gammaproteobacteria</taxon>
        <taxon>Enterobacterales</taxon>
        <taxon>Enterobacteriaceae</taxon>
        <taxon>Buttiauxella</taxon>
    </lineage>
</organism>
<keyword evidence="13" id="KW-1185">Reference proteome</keyword>
<dbReference type="RefSeq" id="WP_064560007.1">
    <property type="nucleotide sequence ID" value="NZ_LXER01000020.1"/>
</dbReference>
<keyword evidence="7" id="KW-0393">Immunoglobulin domain</keyword>
<evidence type="ECO:0000256" key="2">
    <source>
        <dbReference type="ARBA" id="ARBA00007399"/>
    </source>
</evidence>
<dbReference type="Gene3D" id="2.60.40.10">
    <property type="entry name" value="Immunoglobulins"/>
    <property type="match status" value="2"/>
</dbReference>
<sequence>MNKQRVVSFLLLAGMAVSSQSYAAISMDRTRVIFNGDQKALSLNIENQNQHLPYLAQAWIEDDKGQKIDGPLTILPPVQRVEPGAKSQVKIQTLAGINTLPQDRETLYYFNLREIPPRSEKPNVLQLALQTRVKMFYRPAAIIPKKDDIASAWQNDLTLTKQGDGYKVTNPSAYYVTLVDARASSASTGNKFKPVMIAPKSTAMLGAANLGSTPVITYINDYGGRPTLHFACSGSECKVTANKVE</sequence>
<dbReference type="InterPro" id="IPR008962">
    <property type="entry name" value="PapD-like_sf"/>
</dbReference>
<feature type="domain" description="Pili assembly chaperone N-terminal" evidence="10">
    <location>
        <begin position="25"/>
        <end position="142"/>
    </location>
</feature>
<dbReference type="InterPro" id="IPR036316">
    <property type="entry name" value="Pili_assmbl_chap_C_dom_sf"/>
</dbReference>
<dbReference type="FunFam" id="2.60.40.10:FF:000458">
    <property type="entry name" value="Molecular chaperone FimC"/>
    <property type="match status" value="1"/>
</dbReference>
<dbReference type="SUPFAM" id="SSF49584">
    <property type="entry name" value="Periplasmic chaperone C-domain"/>
    <property type="match status" value="1"/>
</dbReference>
<evidence type="ECO:0000256" key="9">
    <source>
        <dbReference type="SAM" id="SignalP"/>
    </source>
</evidence>
<dbReference type="PANTHER" id="PTHR30251">
    <property type="entry name" value="PILUS ASSEMBLY CHAPERONE"/>
    <property type="match status" value="1"/>
</dbReference>
<evidence type="ECO:0000259" key="11">
    <source>
        <dbReference type="Pfam" id="PF02753"/>
    </source>
</evidence>
<dbReference type="InterPro" id="IPR016147">
    <property type="entry name" value="Pili_assmbl_chaperone_N"/>
</dbReference>
<name>A0A1B7INK9_9ENTR</name>
<dbReference type="Proteomes" id="UP000078410">
    <property type="component" value="Unassembled WGS sequence"/>
</dbReference>
<dbReference type="SUPFAM" id="SSF49354">
    <property type="entry name" value="PapD-like"/>
    <property type="match status" value="1"/>
</dbReference>
<dbReference type="Pfam" id="PF02753">
    <property type="entry name" value="PapD_C"/>
    <property type="match status" value="1"/>
</dbReference>
<evidence type="ECO:0000256" key="3">
    <source>
        <dbReference type="ARBA" id="ARBA00022558"/>
    </source>
</evidence>
<evidence type="ECO:0000256" key="7">
    <source>
        <dbReference type="ARBA" id="ARBA00023319"/>
    </source>
</evidence>
<dbReference type="InterPro" id="IPR016148">
    <property type="entry name" value="Pili_assmbl_chaperone_C"/>
</dbReference>
<evidence type="ECO:0000259" key="10">
    <source>
        <dbReference type="Pfam" id="PF00345"/>
    </source>
</evidence>
<dbReference type="EMBL" id="LXER01000020">
    <property type="protein sequence ID" value="OAT31260.1"/>
    <property type="molecule type" value="Genomic_DNA"/>
</dbReference>
<dbReference type="PRINTS" id="PR00969">
    <property type="entry name" value="CHAPERONPILI"/>
</dbReference>
<keyword evidence="6 8" id="KW-0143">Chaperone</keyword>
<dbReference type="InterPro" id="IPR013783">
    <property type="entry name" value="Ig-like_fold"/>
</dbReference>
<dbReference type="PATRIC" id="fig|1354251.4.peg.2672"/>
<dbReference type="InterPro" id="IPR018046">
    <property type="entry name" value="Pili_assmbl_chaperone_CS"/>
</dbReference>
<keyword evidence="4 9" id="KW-0732">Signal</keyword>
<proteinExistence type="inferred from homology"/>
<dbReference type="PANTHER" id="PTHR30251:SF5">
    <property type="entry name" value="FIMBRIAL CHAPARONE PROTEIN"/>
    <property type="match status" value="1"/>
</dbReference>
<comment type="similarity">
    <text evidence="2 8">Belongs to the periplasmic pilus chaperone family.</text>
</comment>
<gene>
    <name evidence="12" type="ORF">M975_2591</name>
</gene>
<dbReference type="GO" id="GO:0071555">
    <property type="term" value="P:cell wall organization"/>
    <property type="evidence" value="ECO:0007669"/>
    <property type="project" value="InterPro"/>
</dbReference>
<dbReference type="Pfam" id="PF00345">
    <property type="entry name" value="PapD_N"/>
    <property type="match status" value="1"/>
</dbReference>
<dbReference type="InterPro" id="IPR001829">
    <property type="entry name" value="Pili_assmbl_chaperone_bac"/>
</dbReference>
<evidence type="ECO:0000256" key="8">
    <source>
        <dbReference type="RuleBase" id="RU003918"/>
    </source>
</evidence>
<feature type="signal peptide" evidence="9">
    <location>
        <begin position="1"/>
        <end position="23"/>
    </location>
</feature>
<feature type="chain" id="PRO_5008594182" evidence="9">
    <location>
        <begin position="24"/>
        <end position="245"/>
    </location>
</feature>
<evidence type="ECO:0000256" key="4">
    <source>
        <dbReference type="ARBA" id="ARBA00022729"/>
    </source>
</evidence>
<dbReference type="InterPro" id="IPR050643">
    <property type="entry name" value="Periplasmic_pilus_chap"/>
</dbReference>
<comment type="subcellular location">
    <subcellularLocation>
        <location evidence="1 8">Periplasm</location>
    </subcellularLocation>
</comment>
<evidence type="ECO:0000256" key="1">
    <source>
        <dbReference type="ARBA" id="ARBA00004418"/>
    </source>
</evidence>
<dbReference type="GO" id="GO:0030288">
    <property type="term" value="C:outer membrane-bounded periplasmic space"/>
    <property type="evidence" value="ECO:0007669"/>
    <property type="project" value="InterPro"/>
</dbReference>
<evidence type="ECO:0000256" key="6">
    <source>
        <dbReference type="ARBA" id="ARBA00023186"/>
    </source>
</evidence>
<evidence type="ECO:0000256" key="5">
    <source>
        <dbReference type="ARBA" id="ARBA00022764"/>
    </source>
</evidence>
<keyword evidence="3" id="KW-1029">Fimbrium biogenesis</keyword>
<evidence type="ECO:0000313" key="12">
    <source>
        <dbReference type="EMBL" id="OAT31260.1"/>
    </source>
</evidence>
<evidence type="ECO:0000313" key="13">
    <source>
        <dbReference type="Proteomes" id="UP000078410"/>
    </source>
</evidence>
<accession>A0A1B7INK9</accession>
<dbReference type="OrthoDB" id="9131059at2"/>
<keyword evidence="5" id="KW-0574">Periplasm</keyword>
<dbReference type="PROSITE" id="PS00635">
    <property type="entry name" value="PILI_CHAPERONE"/>
    <property type="match status" value="1"/>
</dbReference>
<comment type="caution">
    <text evidence="12">The sequence shown here is derived from an EMBL/GenBank/DDBJ whole genome shotgun (WGS) entry which is preliminary data.</text>
</comment>
<dbReference type="AlphaFoldDB" id="A0A1B7INK9"/>
<protein>
    <submittedName>
        <fullName evidence="12">Periplasmic fimbrial chaperone</fullName>
    </submittedName>
</protein>